<comment type="caution">
    <text evidence="2">The sequence shown here is derived from an EMBL/GenBank/DDBJ whole genome shotgun (WGS) entry which is preliminary data.</text>
</comment>
<evidence type="ECO:0000256" key="1">
    <source>
        <dbReference type="SAM" id="MobiDB-lite"/>
    </source>
</evidence>
<organism evidence="2 3">
    <name type="scientific">Hohenbuehelia grisea</name>
    <dbReference type="NCBI Taxonomy" id="104357"/>
    <lineage>
        <taxon>Eukaryota</taxon>
        <taxon>Fungi</taxon>
        <taxon>Dikarya</taxon>
        <taxon>Basidiomycota</taxon>
        <taxon>Agaricomycotina</taxon>
        <taxon>Agaricomycetes</taxon>
        <taxon>Agaricomycetidae</taxon>
        <taxon>Agaricales</taxon>
        <taxon>Pleurotineae</taxon>
        <taxon>Pleurotaceae</taxon>
        <taxon>Hohenbuehelia</taxon>
    </lineage>
</organism>
<keyword evidence="3" id="KW-1185">Reference proteome</keyword>
<accession>A0ABR3IX80</accession>
<evidence type="ECO:0000313" key="2">
    <source>
        <dbReference type="EMBL" id="KAL0947974.1"/>
    </source>
</evidence>
<proteinExistence type="predicted"/>
<evidence type="ECO:0000313" key="3">
    <source>
        <dbReference type="Proteomes" id="UP001556367"/>
    </source>
</evidence>
<feature type="region of interest" description="Disordered" evidence="1">
    <location>
        <begin position="184"/>
        <end position="211"/>
    </location>
</feature>
<reference evidence="3" key="1">
    <citation type="submission" date="2024-06" db="EMBL/GenBank/DDBJ databases">
        <title>Multi-omics analyses provide insights into the biosynthesis of the anticancer antibiotic pleurotin in Hohenbuehelia grisea.</title>
        <authorList>
            <person name="Weaver J.A."/>
            <person name="Alberti F."/>
        </authorList>
    </citation>
    <scope>NUCLEOTIDE SEQUENCE [LARGE SCALE GENOMIC DNA]</scope>
    <source>
        <strain evidence="3">T-177</strain>
    </source>
</reference>
<feature type="region of interest" description="Disordered" evidence="1">
    <location>
        <begin position="1"/>
        <end position="39"/>
    </location>
</feature>
<feature type="region of interest" description="Disordered" evidence="1">
    <location>
        <begin position="121"/>
        <end position="146"/>
    </location>
</feature>
<dbReference type="Proteomes" id="UP001556367">
    <property type="component" value="Unassembled WGS sequence"/>
</dbReference>
<name>A0ABR3IX80_9AGAR</name>
<dbReference type="EMBL" id="JASNQZ010000014">
    <property type="protein sequence ID" value="KAL0947974.1"/>
    <property type="molecule type" value="Genomic_DNA"/>
</dbReference>
<gene>
    <name evidence="2" type="ORF">HGRIS_010599</name>
</gene>
<protein>
    <submittedName>
        <fullName evidence="2">Uncharacterized protein</fullName>
    </submittedName>
</protein>
<feature type="compositionally biased region" description="Polar residues" evidence="1">
    <location>
        <begin position="1"/>
        <end position="21"/>
    </location>
</feature>
<feature type="compositionally biased region" description="Pro residues" evidence="1">
    <location>
        <begin position="132"/>
        <end position="142"/>
    </location>
</feature>
<sequence length="271" mass="28422">MHVAQQPVNTLGISSKALSAHTSHKRRRLHSSSNGHGTIPRVCDQLSKSIGEVSSENIGNANLTHCLGSTMRRVQLTGECTSCHRAFHTTTVLGDLTACSRCSALSCTICARTCTRSMPSLPPTPHLSFSPTPSPTPPPPPRRMALAPSSASMIINTVIDALPIDAWVPLGSTPTAGHLLAHRGDIEPGAASSTTGKRKKGSEDEERDDEMSGAALPIDGVVPAPVAHAQWTLAEGTASGDGPGCGRFVCKACCYEDSKSDFTTCFDCYGS</sequence>